<dbReference type="Proteomes" id="UP000821865">
    <property type="component" value="Chromosome 3"/>
</dbReference>
<dbReference type="EMBL" id="CM023472">
    <property type="protein sequence ID" value="KAH7960353.1"/>
    <property type="molecule type" value="Genomic_DNA"/>
</dbReference>
<keyword evidence="2" id="KW-1185">Reference proteome</keyword>
<name>A0ACB8D7I4_DERSI</name>
<comment type="caution">
    <text evidence="1">The sequence shown here is derived from an EMBL/GenBank/DDBJ whole genome shotgun (WGS) entry which is preliminary data.</text>
</comment>
<sequence>MPHRSKKTDFGSFFSTKGTVTDLQLKFTKEGVFRRFAFVGFKDEAQAAAAKEYFNNAYLDTSKLQVTSLTIDLVTSLPDGVN</sequence>
<proteinExistence type="predicted"/>
<evidence type="ECO:0000313" key="1">
    <source>
        <dbReference type="EMBL" id="KAH7960353.1"/>
    </source>
</evidence>
<organism evidence="1 2">
    <name type="scientific">Dermacentor silvarum</name>
    <name type="common">Tick</name>
    <dbReference type="NCBI Taxonomy" id="543639"/>
    <lineage>
        <taxon>Eukaryota</taxon>
        <taxon>Metazoa</taxon>
        <taxon>Ecdysozoa</taxon>
        <taxon>Arthropoda</taxon>
        <taxon>Chelicerata</taxon>
        <taxon>Arachnida</taxon>
        <taxon>Acari</taxon>
        <taxon>Parasitiformes</taxon>
        <taxon>Ixodida</taxon>
        <taxon>Ixodoidea</taxon>
        <taxon>Ixodidae</taxon>
        <taxon>Rhipicephalinae</taxon>
        <taxon>Dermacentor</taxon>
    </lineage>
</organism>
<protein>
    <submittedName>
        <fullName evidence="1">Uncharacterized protein</fullName>
    </submittedName>
</protein>
<accession>A0ACB8D7I4</accession>
<evidence type="ECO:0000313" key="2">
    <source>
        <dbReference type="Proteomes" id="UP000821865"/>
    </source>
</evidence>
<reference evidence="1" key="1">
    <citation type="submission" date="2020-05" db="EMBL/GenBank/DDBJ databases">
        <title>Large-scale comparative analyses of tick genomes elucidate their genetic diversity and vector capacities.</title>
        <authorList>
            <person name="Jia N."/>
            <person name="Wang J."/>
            <person name="Shi W."/>
            <person name="Du L."/>
            <person name="Sun Y."/>
            <person name="Zhan W."/>
            <person name="Jiang J."/>
            <person name="Wang Q."/>
            <person name="Zhang B."/>
            <person name="Ji P."/>
            <person name="Sakyi L.B."/>
            <person name="Cui X."/>
            <person name="Yuan T."/>
            <person name="Jiang B."/>
            <person name="Yang W."/>
            <person name="Lam T.T.-Y."/>
            <person name="Chang Q."/>
            <person name="Ding S."/>
            <person name="Wang X."/>
            <person name="Zhu J."/>
            <person name="Ruan X."/>
            <person name="Zhao L."/>
            <person name="Wei J."/>
            <person name="Que T."/>
            <person name="Du C."/>
            <person name="Cheng J."/>
            <person name="Dai P."/>
            <person name="Han X."/>
            <person name="Huang E."/>
            <person name="Gao Y."/>
            <person name="Liu J."/>
            <person name="Shao H."/>
            <person name="Ye R."/>
            <person name="Li L."/>
            <person name="Wei W."/>
            <person name="Wang X."/>
            <person name="Wang C."/>
            <person name="Yang T."/>
            <person name="Huo Q."/>
            <person name="Li W."/>
            <person name="Guo W."/>
            <person name="Chen H."/>
            <person name="Zhou L."/>
            <person name="Ni X."/>
            <person name="Tian J."/>
            <person name="Zhou Y."/>
            <person name="Sheng Y."/>
            <person name="Liu T."/>
            <person name="Pan Y."/>
            <person name="Xia L."/>
            <person name="Li J."/>
            <person name="Zhao F."/>
            <person name="Cao W."/>
        </authorList>
    </citation>
    <scope>NUCLEOTIDE SEQUENCE</scope>
    <source>
        <strain evidence="1">Dsil-2018</strain>
    </source>
</reference>
<gene>
    <name evidence="1" type="ORF">HPB49_018869</name>
</gene>